<keyword evidence="2" id="KW-1185">Reference proteome</keyword>
<organism evidence="1 2">
    <name type="scientific">Chitinophaga costaii</name>
    <dbReference type="NCBI Taxonomy" id="1335309"/>
    <lineage>
        <taxon>Bacteria</taxon>
        <taxon>Pseudomonadati</taxon>
        <taxon>Bacteroidota</taxon>
        <taxon>Chitinophagia</taxon>
        <taxon>Chitinophagales</taxon>
        <taxon>Chitinophagaceae</taxon>
        <taxon>Chitinophaga</taxon>
    </lineage>
</organism>
<proteinExistence type="predicted"/>
<gene>
    <name evidence="1" type="ORF">GA0116948_104251</name>
</gene>
<evidence type="ECO:0000313" key="1">
    <source>
        <dbReference type="EMBL" id="SCC21519.1"/>
    </source>
</evidence>
<reference evidence="1 2" key="1">
    <citation type="submission" date="2016-08" db="EMBL/GenBank/DDBJ databases">
        <authorList>
            <person name="Seilhamer J.J."/>
        </authorList>
    </citation>
    <scope>NUCLEOTIDE SEQUENCE [LARGE SCALE GENOMIC DNA]</scope>
    <source>
        <strain evidence="1 2">A37T2</strain>
    </source>
</reference>
<sequence length="39" mass="4417">MDVRKLILLTFYLEQPSGKLALGDVTMFLYTNCINPAQV</sequence>
<accession>A0A1C4CR70</accession>
<dbReference type="EMBL" id="FMAR01000004">
    <property type="protein sequence ID" value="SCC21519.1"/>
    <property type="molecule type" value="Genomic_DNA"/>
</dbReference>
<dbReference type="AlphaFoldDB" id="A0A1C4CR70"/>
<name>A0A1C4CR70_9BACT</name>
<protein>
    <submittedName>
        <fullName evidence="1">Uncharacterized protein</fullName>
    </submittedName>
</protein>
<evidence type="ECO:0000313" key="2">
    <source>
        <dbReference type="Proteomes" id="UP000242818"/>
    </source>
</evidence>
<dbReference type="Proteomes" id="UP000242818">
    <property type="component" value="Unassembled WGS sequence"/>
</dbReference>